<dbReference type="Pfam" id="PF00111">
    <property type="entry name" value="Fer2"/>
    <property type="match status" value="1"/>
</dbReference>
<keyword evidence="2" id="KW-0411">Iron-sulfur</keyword>
<keyword evidence="3" id="KW-0732">Signal</keyword>
<dbReference type="EMBL" id="HBGN01036610">
    <property type="protein sequence ID" value="CAD9354453.1"/>
    <property type="molecule type" value="Transcribed_RNA"/>
</dbReference>
<feature type="domain" description="2Fe-2S ferredoxin-type" evidence="4">
    <location>
        <begin position="73"/>
        <end position="184"/>
    </location>
</feature>
<evidence type="ECO:0000313" key="5">
    <source>
        <dbReference type="EMBL" id="CAD9354453.1"/>
    </source>
</evidence>
<evidence type="ECO:0000313" key="6">
    <source>
        <dbReference type="EMBL" id="CAE4578011.1"/>
    </source>
</evidence>
<protein>
    <recommendedName>
        <fullName evidence="4">2Fe-2S ferredoxin-type domain-containing protein</fullName>
    </recommendedName>
</protein>
<dbReference type="EMBL" id="HBNS01000189">
    <property type="protein sequence ID" value="CAE4578011.1"/>
    <property type="molecule type" value="Transcribed_RNA"/>
</dbReference>
<dbReference type="GO" id="GO:0051537">
    <property type="term" value="F:2 iron, 2 sulfur cluster binding"/>
    <property type="evidence" value="ECO:0007669"/>
    <property type="project" value="UniProtKB-KW"/>
</dbReference>
<organism evidence="5">
    <name type="scientific">Ditylum brightwellii</name>
    <dbReference type="NCBI Taxonomy" id="49249"/>
    <lineage>
        <taxon>Eukaryota</taxon>
        <taxon>Sar</taxon>
        <taxon>Stramenopiles</taxon>
        <taxon>Ochrophyta</taxon>
        <taxon>Bacillariophyta</taxon>
        <taxon>Mediophyceae</taxon>
        <taxon>Lithodesmiophycidae</taxon>
        <taxon>Lithodesmiales</taxon>
        <taxon>Lithodesmiaceae</taxon>
        <taxon>Ditylum</taxon>
    </lineage>
</organism>
<dbReference type="InterPro" id="IPR036010">
    <property type="entry name" value="2Fe-2S_ferredoxin-like_sf"/>
</dbReference>
<proteinExistence type="predicted"/>
<sequence length="236" mass="26158">MMFKISTALLLVTMMVEEAPFLLKSSSPSLPMTASAFAAFSSTNSLKQRANAHLLSTLTPLSSSKKEEEEEGYQVEISYEGRKTTLNVKPDEPILSAMERSHVSKTLCLPDIPHECRRGNCLTCTGIHAPNSNVSNLVSEDNGLSPHLSKKTFENKKGEEGGYVLTCSSFVVGDGVKLELGRNDDIWTEVYSDRLMGDDMERIGMEARAKLLRRVAEQNVQKWAKETEKALRQSGR</sequence>
<keyword evidence="1" id="KW-0001">2Fe-2S</keyword>
<dbReference type="PROSITE" id="PS51085">
    <property type="entry name" value="2FE2S_FER_2"/>
    <property type="match status" value="1"/>
</dbReference>
<feature type="signal peptide" evidence="3">
    <location>
        <begin position="1"/>
        <end position="18"/>
    </location>
</feature>
<evidence type="ECO:0000256" key="3">
    <source>
        <dbReference type="SAM" id="SignalP"/>
    </source>
</evidence>
<keyword evidence="1" id="KW-0479">Metal-binding</keyword>
<dbReference type="AlphaFoldDB" id="A0A6U3UMJ6"/>
<evidence type="ECO:0000256" key="1">
    <source>
        <dbReference type="ARBA" id="ARBA00022714"/>
    </source>
</evidence>
<evidence type="ECO:0000259" key="4">
    <source>
        <dbReference type="PROSITE" id="PS51085"/>
    </source>
</evidence>
<keyword evidence="1" id="KW-0408">Iron</keyword>
<dbReference type="InterPro" id="IPR012675">
    <property type="entry name" value="Beta-grasp_dom_sf"/>
</dbReference>
<accession>A0A6U3UMJ6</accession>
<evidence type="ECO:0000256" key="2">
    <source>
        <dbReference type="ARBA" id="ARBA00023014"/>
    </source>
</evidence>
<dbReference type="CDD" id="cd00207">
    <property type="entry name" value="fer2"/>
    <property type="match status" value="1"/>
</dbReference>
<reference evidence="5" key="1">
    <citation type="submission" date="2021-01" db="EMBL/GenBank/DDBJ databases">
        <authorList>
            <person name="Corre E."/>
            <person name="Pelletier E."/>
            <person name="Niang G."/>
            <person name="Scheremetjew M."/>
            <person name="Finn R."/>
            <person name="Kale V."/>
            <person name="Holt S."/>
            <person name="Cochrane G."/>
            <person name="Meng A."/>
            <person name="Brown T."/>
            <person name="Cohen L."/>
        </authorList>
    </citation>
    <scope>NUCLEOTIDE SEQUENCE</scope>
    <source>
        <strain evidence="6">GSO104</strain>
        <strain evidence="5">Pop2</strain>
    </source>
</reference>
<dbReference type="InterPro" id="IPR001041">
    <property type="entry name" value="2Fe-2S_ferredoxin-type"/>
</dbReference>
<name>A0A6U3UMJ6_9STRA</name>
<dbReference type="Gene3D" id="3.10.20.30">
    <property type="match status" value="1"/>
</dbReference>
<gene>
    <name evidence="6" type="ORF">DBRI00130_LOCUS157</name>
    <name evidence="5" type="ORF">DBRI1063_LOCUS23486</name>
</gene>
<dbReference type="SUPFAM" id="SSF54292">
    <property type="entry name" value="2Fe-2S ferredoxin-like"/>
    <property type="match status" value="1"/>
</dbReference>
<feature type="chain" id="PRO_5035585495" description="2Fe-2S ferredoxin-type domain-containing protein" evidence="3">
    <location>
        <begin position="19"/>
        <end position="236"/>
    </location>
</feature>